<name>A0A0B2USG4_TOXCA</name>
<sequence>MWLTGVQCGMYATTQREKKRKGTGSELNLNTDSDAAHAGNISEQESAPFLAMTDVGRNLAIIEIEDTRSFCRYGYQYGAKAIVLQSVRAVRVAHKRFHSQEIKRKETVRVKTTQLQQAIRYTNRVTQTYK</sequence>
<proteinExistence type="predicted"/>
<reference evidence="2 3" key="1">
    <citation type="submission" date="2014-11" db="EMBL/GenBank/DDBJ databases">
        <title>Genetic blueprint of the zoonotic pathogen Toxocara canis.</title>
        <authorList>
            <person name="Zhu X.-Q."/>
            <person name="Korhonen P.K."/>
            <person name="Cai H."/>
            <person name="Young N.D."/>
            <person name="Nejsum P."/>
            <person name="von Samson-Himmelstjerna G."/>
            <person name="Boag P.R."/>
            <person name="Tan P."/>
            <person name="Li Q."/>
            <person name="Min J."/>
            <person name="Yang Y."/>
            <person name="Wang X."/>
            <person name="Fang X."/>
            <person name="Hall R.S."/>
            <person name="Hofmann A."/>
            <person name="Sternberg P.W."/>
            <person name="Jex A.R."/>
            <person name="Gasser R.B."/>
        </authorList>
    </citation>
    <scope>NUCLEOTIDE SEQUENCE [LARGE SCALE GENOMIC DNA]</scope>
    <source>
        <strain evidence="2">PN_DK_2014</strain>
    </source>
</reference>
<dbReference type="EMBL" id="JPKZ01003266">
    <property type="protein sequence ID" value="KHN72323.1"/>
    <property type="molecule type" value="Genomic_DNA"/>
</dbReference>
<feature type="region of interest" description="Disordered" evidence="1">
    <location>
        <begin position="15"/>
        <end position="40"/>
    </location>
</feature>
<dbReference type="Proteomes" id="UP000031036">
    <property type="component" value="Unassembled WGS sequence"/>
</dbReference>
<keyword evidence="3" id="KW-1185">Reference proteome</keyword>
<organism evidence="2 3">
    <name type="scientific">Toxocara canis</name>
    <name type="common">Canine roundworm</name>
    <dbReference type="NCBI Taxonomy" id="6265"/>
    <lineage>
        <taxon>Eukaryota</taxon>
        <taxon>Metazoa</taxon>
        <taxon>Ecdysozoa</taxon>
        <taxon>Nematoda</taxon>
        <taxon>Chromadorea</taxon>
        <taxon>Rhabditida</taxon>
        <taxon>Spirurina</taxon>
        <taxon>Ascaridomorpha</taxon>
        <taxon>Ascaridoidea</taxon>
        <taxon>Toxocaridae</taxon>
        <taxon>Toxocara</taxon>
    </lineage>
</organism>
<protein>
    <submittedName>
        <fullName evidence="2">Uncharacterized protein</fullName>
    </submittedName>
</protein>
<accession>A0A0B2USG4</accession>
<evidence type="ECO:0000313" key="3">
    <source>
        <dbReference type="Proteomes" id="UP000031036"/>
    </source>
</evidence>
<evidence type="ECO:0000256" key="1">
    <source>
        <dbReference type="SAM" id="MobiDB-lite"/>
    </source>
</evidence>
<dbReference type="AlphaFoldDB" id="A0A0B2USG4"/>
<comment type="caution">
    <text evidence="2">The sequence shown here is derived from an EMBL/GenBank/DDBJ whole genome shotgun (WGS) entry which is preliminary data.</text>
</comment>
<gene>
    <name evidence="2" type="ORF">Tcan_12116</name>
</gene>
<evidence type="ECO:0000313" key="2">
    <source>
        <dbReference type="EMBL" id="KHN72323.1"/>
    </source>
</evidence>